<accession>A0A1K2IHQ2</accession>
<evidence type="ECO:0000313" key="1">
    <source>
        <dbReference type="EMBL" id="SFZ91953.1"/>
    </source>
</evidence>
<gene>
    <name evidence="1" type="ORF">SAMN05428642_102448</name>
</gene>
<name>A0A1K2IHQ2_9FLAO</name>
<evidence type="ECO:0000313" key="2">
    <source>
        <dbReference type="Proteomes" id="UP000182544"/>
    </source>
</evidence>
<evidence type="ECO:0008006" key="3">
    <source>
        <dbReference type="Google" id="ProtNLM"/>
    </source>
</evidence>
<dbReference type="STRING" id="369401.SAMN05428642_102448"/>
<dbReference type="Proteomes" id="UP000182544">
    <property type="component" value="Unassembled WGS sequence"/>
</dbReference>
<proteinExistence type="predicted"/>
<protein>
    <recommendedName>
        <fullName evidence="3">SpoIIAA-like</fullName>
    </recommendedName>
</protein>
<sequence>MFAPPKKINMKFEDSEFFNSIKHYKLQMPFGKFYLCEKFFISELNEGIHFDWNMIETVMAELISFYGKDAQLGYIPNRVNSYSVNPNHWNKVDKEFNMIIASAIVIYNHMTLMNATLEKRFFKKSLKRCDSLTQAITWISNIKELKSERVF</sequence>
<organism evidence="1 2">
    <name type="scientific">Flaviramulus basaltis</name>
    <dbReference type="NCBI Taxonomy" id="369401"/>
    <lineage>
        <taxon>Bacteria</taxon>
        <taxon>Pseudomonadati</taxon>
        <taxon>Bacteroidota</taxon>
        <taxon>Flavobacteriia</taxon>
        <taxon>Flavobacteriales</taxon>
        <taxon>Flavobacteriaceae</taxon>
        <taxon>Flaviramulus</taxon>
    </lineage>
</organism>
<reference evidence="1 2" key="1">
    <citation type="submission" date="2016-10" db="EMBL/GenBank/DDBJ databases">
        <authorList>
            <person name="de Groot N.N."/>
        </authorList>
    </citation>
    <scope>NUCLEOTIDE SEQUENCE [LARGE SCALE GENOMIC DNA]</scope>
    <source>
        <strain evidence="1 2">DSM 18180</strain>
    </source>
</reference>
<dbReference type="EMBL" id="FPKV01000002">
    <property type="protein sequence ID" value="SFZ91953.1"/>
    <property type="molecule type" value="Genomic_DNA"/>
</dbReference>
<dbReference type="AlphaFoldDB" id="A0A1K2IHQ2"/>
<keyword evidence="2" id="KW-1185">Reference proteome</keyword>